<name>A0AAP0FAT2_9MAGN</name>
<accession>A0AAP0FAT2</accession>
<sequence>MRFMDIMEPHNPIRVLQQMGYVQQILRKPYRPIDSDRRSVANLYNVKYSYEAQFWED</sequence>
<gene>
    <name evidence="1" type="ORF">Syun_023101</name>
</gene>
<evidence type="ECO:0000313" key="1">
    <source>
        <dbReference type="EMBL" id="KAK9107090.1"/>
    </source>
</evidence>
<proteinExistence type="predicted"/>
<dbReference type="AlphaFoldDB" id="A0AAP0FAT2"/>
<comment type="caution">
    <text evidence="1">The sequence shown here is derived from an EMBL/GenBank/DDBJ whole genome shotgun (WGS) entry which is preliminary data.</text>
</comment>
<protein>
    <submittedName>
        <fullName evidence="1">Uncharacterized protein</fullName>
    </submittedName>
</protein>
<reference evidence="1 2" key="1">
    <citation type="submission" date="2024-01" db="EMBL/GenBank/DDBJ databases">
        <title>Genome assemblies of Stephania.</title>
        <authorList>
            <person name="Yang L."/>
        </authorList>
    </citation>
    <scope>NUCLEOTIDE SEQUENCE [LARGE SCALE GENOMIC DNA]</scope>
    <source>
        <strain evidence="1">YNDBR</strain>
        <tissue evidence="1">Leaf</tissue>
    </source>
</reference>
<organism evidence="1 2">
    <name type="scientific">Stephania yunnanensis</name>
    <dbReference type="NCBI Taxonomy" id="152371"/>
    <lineage>
        <taxon>Eukaryota</taxon>
        <taxon>Viridiplantae</taxon>
        <taxon>Streptophyta</taxon>
        <taxon>Embryophyta</taxon>
        <taxon>Tracheophyta</taxon>
        <taxon>Spermatophyta</taxon>
        <taxon>Magnoliopsida</taxon>
        <taxon>Ranunculales</taxon>
        <taxon>Menispermaceae</taxon>
        <taxon>Menispermoideae</taxon>
        <taxon>Cissampelideae</taxon>
        <taxon>Stephania</taxon>
    </lineage>
</organism>
<dbReference type="Proteomes" id="UP001420932">
    <property type="component" value="Unassembled WGS sequence"/>
</dbReference>
<evidence type="ECO:0000313" key="2">
    <source>
        <dbReference type="Proteomes" id="UP001420932"/>
    </source>
</evidence>
<keyword evidence="2" id="KW-1185">Reference proteome</keyword>
<dbReference type="EMBL" id="JBBNAF010000010">
    <property type="protein sequence ID" value="KAK9107090.1"/>
    <property type="molecule type" value="Genomic_DNA"/>
</dbReference>